<keyword evidence="9" id="KW-0966">Cell projection</keyword>
<dbReference type="AlphaFoldDB" id="A0A6C0TXF2"/>
<protein>
    <submittedName>
        <fullName evidence="9">Flagellar transcriptional regulator FlhD</fullName>
    </submittedName>
</protein>
<evidence type="ECO:0000256" key="8">
    <source>
        <dbReference type="ARBA" id="ARBA00025431"/>
    </source>
</evidence>
<dbReference type="InterPro" id="IPR023559">
    <property type="entry name" value="Flagellar_FlhD"/>
</dbReference>
<keyword evidence="4" id="KW-0238">DNA-binding</keyword>
<dbReference type="SUPFAM" id="SSF63592">
    <property type="entry name" value="Flagellar transcriptional activator FlhD"/>
    <property type="match status" value="1"/>
</dbReference>
<dbReference type="GO" id="GO:0044780">
    <property type="term" value="P:bacterial-type flagellum assembly"/>
    <property type="evidence" value="ECO:0007669"/>
    <property type="project" value="InterPro"/>
</dbReference>
<dbReference type="KEGG" id="kim:G3T16_01710"/>
<dbReference type="Pfam" id="PF05247">
    <property type="entry name" value="FlhD"/>
    <property type="match status" value="1"/>
</dbReference>
<dbReference type="Proteomes" id="UP000477680">
    <property type="component" value="Chromosome"/>
</dbReference>
<dbReference type="RefSeq" id="WP_163493558.1">
    <property type="nucleotide sequence ID" value="NZ_CP048711.1"/>
</dbReference>
<keyword evidence="7" id="KW-0804">Transcription</keyword>
<name>A0A6C0TXF2_9GAMM</name>
<evidence type="ECO:0000256" key="6">
    <source>
        <dbReference type="ARBA" id="ARBA00023159"/>
    </source>
</evidence>
<evidence type="ECO:0000313" key="9">
    <source>
        <dbReference type="EMBL" id="QIB64308.1"/>
    </source>
</evidence>
<comment type="function">
    <text evidence="8">Functions in complex with FlhC as a master transcriptional regulator that regulates transcription of several flagellar and non-flagellar operons by binding to their promoter region. Activates expression of class 2 flagellar genes, including fliA, which is a flagellum-specific sigma factor that turns on the class 3 genes. Also regulates genes whose products function in a variety of physiological pathways.</text>
</comment>
<proteinExistence type="predicted"/>
<evidence type="ECO:0000256" key="7">
    <source>
        <dbReference type="ARBA" id="ARBA00023163"/>
    </source>
</evidence>
<keyword evidence="9" id="KW-0969">Cilium</keyword>
<keyword evidence="2" id="KW-1005">Bacterial flagellum biogenesis</keyword>
<dbReference type="EMBL" id="CP048711">
    <property type="protein sequence ID" value="QIB64308.1"/>
    <property type="molecule type" value="Genomic_DNA"/>
</dbReference>
<dbReference type="Gene3D" id="1.10.4000.10">
    <property type="entry name" value="Flagellar transcriptional activator FlhD"/>
    <property type="match status" value="1"/>
</dbReference>
<keyword evidence="9" id="KW-0282">Flagellum</keyword>
<keyword evidence="3" id="KW-0805">Transcription regulation</keyword>
<accession>A0A6C0TXF2</accession>
<evidence type="ECO:0000256" key="3">
    <source>
        <dbReference type="ARBA" id="ARBA00023015"/>
    </source>
</evidence>
<evidence type="ECO:0000256" key="5">
    <source>
        <dbReference type="ARBA" id="ARBA00023157"/>
    </source>
</evidence>
<organism evidence="9 10">
    <name type="scientific">Kineobactrum salinum</name>
    <dbReference type="NCBI Taxonomy" id="2708301"/>
    <lineage>
        <taxon>Bacteria</taxon>
        <taxon>Pseudomonadati</taxon>
        <taxon>Pseudomonadota</taxon>
        <taxon>Gammaproteobacteria</taxon>
        <taxon>Cellvibrionales</taxon>
        <taxon>Halieaceae</taxon>
        <taxon>Kineobactrum</taxon>
    </lineage>
</organism>
<evidence type="ECO:0000313" key="10">
    <source>
        <dbReference type="Proteomes" id="UP000477680"/>
    </source>
</evidence>
<evidence type="ECO:0000256" key="1">
    <source>
        <dbReference type="ARBA" id="ARBA00022490"/>
    </source>
</evidence>
<reference evidence="9 10" key="1">
    <citation type="submission" date="2020-02" db="EMBL/GenBank/DDBJ databases">
        <title>Genome sequencing for Kineobactrum sp. M2.</title>
        <authorList>
            <person name="Park S.-J."/>
        </authorList>
    </citation>
    <scope>NUCLEOTIDE SEQUENCE [LARGE SCALE GENOMIC DNA]</scope>
    <source>
        <strain evidence="9 10">M2</strain>
    </source>
</reference>
<keyword evidence="10" id="KW-1185">Reference proteome</keyword>
<dbReference type="GO" id="GO:0003677">
    <property type="term" value="F:DNA binding"/>
    <property type="evidence" value="ECO:0007669"/>
    <property type="project" value="UniProtKB-KW"/>
</dbReference>
<keyword evidence="5" id="KW-1015">Disulfide bond</keyword>
<gene>
    <name evidence="9" type="ORF">G3T16_01710</name>
</gene>
<evidence type="ECO:0000256" key="2">
    <source>
        <dbReference type="ARBA" id="ARBA00022795"/>
    </source>
</evidence>
<dbReference type="InterPro" id="IPR036194">
    <property type="entry name" value="FlhD_sf"/>
</dbReference>
<sequence>MSNFNEDLAEIQDLNLTYLLVAQRLLKADYTMALMRLKIDDAMGSQLLSLSTRQLGQLARNNQFLFRLCLEDSEQVSQLVDNERDQGMGGIHASLLMATVTPITSRPAAEAR</sequence>
<dbReference type="GO" id="GO:0045893">
    <property type="term" value="P:positive regulation of DNA-templated transcription"/>
    <property type="evidence" value="ECO:0007669"/>
    <property type="project" value="InterPro"/>
</dbReference>
<keyword evidence="1" id="KW-0963">Cytoplasm</keyword>
<evidence type="ECO:0000256" key="4">
    <source>
        <dbReference type="ARBA" id="ARBA00023125"/>
    </source>
</evidence>
<keyword evidence="6" id="KW-0010">Activator</keyword>